<dbReference type="PROSITE" id="PS51257">
    <property type="entry name" value="PROKAR_LIPOPROTEIN"/>
    <property type="match status" value="1"/>
</dbReference>
<dbReference type="Proteomes" id="UP000640274">
    <property type="component" value="Unassembled WGS sequence"/>
</dbReference>
<keyword evidence="1" id="KW-0732">Signal</keyword>
<proteinExistence type="predicted"/>
<keyword evidence="3" id="KW-1185">Reference proteome</keyword>
<accession>A0A934J490</accession>
<gene>
    <name evidence="2" type="ORF">JFN88_07920</name>
</gene>
<dbReference type="RefSeq" id="WP_199018784.1">
    <property type="nucleotide sequence ID" value="NZ_JAELUP010000022.1"/>
</dbReference>
<dbReference type="EMBL" id="JAELUP010000022">
    <property type="protein sequence ID" value="MBJ6361233.1"/>
    <property type="molecule type" value="Genomic_DNA"/>
</dbReference>
<protein>
    <recommendedName>
        <fullName evidence="4">Lipoprotein</fullName>
    </recommendedName>
</protein>
<evidence type="ECO:0008006" key="4">
    <source>
        <dbReference type="Google" id="ProtNLM"/>
    </source>
</evidence>
<feature type="chain" id="PRO_5038591685" description="Lipoprotein" evidence="1">
    <location>
        <begin position="22"/>
        <end position="270"/>
    </location>
</feature>
<sequence length="270" mass="31103">MKKKFFLCFFFLLYIILLVSACSNSDNTEKKNLKDTALPEGFTLNNVKVATEEYINYRMWTEPDRLNESISEKSFEPYIHKNISMEVRQYEDVSEKKLYVKANIGEWLLILTTKDGIVYGDGQVSKDERGWPQGNYKVVEDFSVSVKEAQKPNYGNSPRKNKMIAAAEVYLRFVLCEDFPSGAEGEKWLGARVYIADFFEYQDIIMAWIVRKDGLASLFPVGLLEKGNAFEAFGAKGYDLEHVESLDPNNRGRFEFEQQTKDAVLEFTCE</sequence>
<comment type="caution">
    <text evidence="2">The sequence shown here is derived from an EMBL/GenBank/DDBJ whole genome shotgun (WGS) entry which is preliminary data.</text>
</comment>
<feature type="signal peptide" evidence="1">
    <location>
        <begin position="1"/>
        <end position="21"/>
    </location>
</feature>
<evidence type="ECO:0000313" key="3">
    <source>
        <dbReference type="Proteomes" id="UP000640274"/>
    </source>
</evidence>
<organism evidence="2 3">
    <name type="scientific">Paenibacillus roseus</name>
    <dbReference type="NCBI Taxonomy" id="2798579"/>
    <lineage>
        <taxon>Bacteria</taxon>
        <taxon>Bacillati</taxon>
        <taxon>Bacillota</taxon>
        <taxon>Bacilli</taxon>
        <taxon>Bacillales</taxon>
        <taxon>Paenibacillaceae</taxon>
        <taxon>Paenibacillus</taxon>
    </lineage>
</organism>
<evidence type="ECO:0000256" key="1">
    <source>
        <dbReference type="SAM" id="SignalP"/>
    </source>
</evidence>
<reference evidence="2" key="1">
    <citation type="submission" date="2020-12" db="EMBL/GenBank/DDBJ databases">
        <authorList>
            <person name="Huq M.A."/>
        </authorList>
    </citation>
    <scope>NUCLEOTIDE SEQUENCE</scope>
    <source>
        <strain evidence="2">MAHUQ-46</strain>
    </source>
</reference>
<name>A0A934J490_9BACL</name>
<dbReference type="AlphaFoldDB" id="A0A934J490"/>
<evidence type="ECO:0000313" key="2">
    <source>
        <dbReference type="EMBL" id="MBJ6361233.1"/>
    </source>
</evidence>